<comment type="function">
    <text evidence="19">Key enzyme involved in DNA replication and DNA repair. Involved in Okazaki fragments processing by cleaving long flaps that escape FEN1: flaps that are longer than 27 nucleotides are coated by replication protein A complex (RPA), leading to recruit DNA2 which cleaves the flap until it is too short to bind RPA and becomes a substrate for FEN1. Also involved in 5'-end resection of DNA during double-strand break (DSB) repair by mediating the cleavage of 5'-ssDNA.</text>
</comment>
<reference evidence="24 25" key="1">
    <citation type="journal article" date="2018" name="Nat. Ecol. Evol.">
        <title>Genomic signatures of mitonuclear coevolution across populations of Tigriopus californicus.</title>
        <authorList>
            <person name="Barreto F.S."/>
            <person name="Watson E.T."/>
            <person name="Lima T.G."/>
            <person name="Willett C.S."/>
            <person name="Edmands S."/>
            <person name="Li W."/>
            <person name="Burton R.S."/>
        </authorList>
    </citation>
    <scope>NUCLEOTIDE SEQUENCE [LARGE SCALE GENOMIC DNA]</scope>
    <source>
        <strain evidence="24 25">San Diego</strain>
    </source>
</reference>
<evidence type="ECO:0000259" key="21">
    <source>
        <dbReference type="Pfam" id="PF08696"/>
    </source>
</evidence>
<keyword evidence="11 19" id="KW-0067">ATP-binding</keyword>
<dbReference type="Pfam" id="PF08696">
    <property type="entry name" value="Dna2"/>
    <property type="match status" value="1"/>
</dbReference>
<evidence type="ECO:0000256" key="12">
    <source>
        <dbReference type="ARBA" id="ARBA00023004"/>
    </source>
</evidence>
<evidence type="ECO:0000259" key="23">
    <source>
        <dbReference type="Pfam" id="PF13087"/>
    </source>
</evidence>
<keyword evidence="5 19" id="KW-0540">Nuclease</keyword>
<dbReference type="GO" id="GO:0017116">
    <property type="term" value="F:single-stranded DNA helicase activity"/>
    <property type="evidence" value="ECO:0007669"/>
    <property type="project" value="UniProtKB-UniRule"/>
</dbReference>
<dbReference type="GO" id="GO:0005634">
    <property type="term" value="C:nucleus"/>
    <property type="evidence" value="ECO:0007669"/>
    <property type="project" value="UniProtKB-SubCell"/>
</dbReference>
<keyword evidence="4 19" id="KW-0235">DNA replication</keyword>
<feature type="compositionally biased region" description="Pro residues" evidence="20">
    <location>
        <begin position="67"/>
        <end position="84"/>
    </location>
</feature>
<evidence type="ECO:0000256" key="4">
    <source>
        <dbReference type="ARBA" id="ARBA00022705"/>
    </source>
</evidence>
<evidence type="ECO:0000256" key="8">
    <source>
        <dbReference type="ARBA" id="ARBA00022763"/>
    </source>
</evidence>
<dbReference type="EC" id="3.6.4.12" evidence="19"/>
<dbReference type="InterPro" id="IPR045055">
    <property type="entry name" value="DNA2/NAM7-like"/>
</dbReference>
<keyword evidence="12 19" id="KW-0408">Iron</keyword>
<evidence type="ECO:0000256" key="15">
    <source>
        <dbReference type="ARBA" id="ARBA00023204"/>
    </source>
</evidence>
<dbReference type="PANTHER" id="PTHR10887">
    <property type="entry name" value="DNA2/NAM7 HELICASE FAMILY"/>
    <property type="match status" value="1"/>
</dbReference>
<evidence type="ECO:0000259" key="22">
    <source>
        <dbReference type="Pfam" id="PF13086"/>
    </source>
</evidence>
<evidence type="ECO:0000256" key="18">
    <source>
        <dbReference type="ARBA" id="ARBA00047995"/>
    </source>
</evidence>
<evidence type="ECO:0000256" key="11">
    <source>
        <dbReference type="ARBA" id="ARBA00022840"/>
    </source>
</evidence>
<comment type="cofactor">
    <cofactor evidence="1">
        <name>[4Fe-4S] cluster</name>
        <dbReference type="ChEBI" id="CHEBI:49883"/>
    </cofactor>
</comment>
<dbReference type="GO" id="GO:0003677">
    <property type="term" value="F:DNA binding"/>
    <property type="evidence" value="ECO:0007669"/>
    <property type="project" value="UniProtKB-UniRule"/>
</dbReference>
<evidence type="ECO:0000256" key="5">
    <source>
        <dbReference type="ARBA" id="ARBA00022722"/>
    </source>
</evidence>
<dbReference type="STRING" id="6832.A0A553PFX4"/>
<keyword evidence="15 19" id="KW-0234">DNA repair</keyword>
<dbReference type="GO" id="GO:0017108">
    <property type="term" value="F:5'-flap endonuclease activity"/>
    <property type="evidence" value="ECO:0007669"/>
    <property type="project" value="UniProtKB-UniRule"/>
</dbReference>
<accession>A0A553PFX4</accession>
<keyword evidence="13 19" id="KW-0411">Iron-sulfur</keyword>
<keyword evidence="16 19" id="KW-0539">Nucleus</keyword>
<dbReference type="OMA" id="NYCEAAI"/>
<dbReference type="EMBL" id="VCGU01000004">
    <property type="protein sequence ID" value="TRY76580.1"/>
    <property type="molecule type" value="Genomic_DNA"/>
</dbReference>
<organism evidence="24 25">
    <name type="scientific">Tigriopus californicus</name>
    <name type="common">Marine copepod</name>
    <dbReference type="NCBI Taxonomy" id="6832"/>
    <lineage>
        <taxon>Eukaryota</taxon>
        <taxon>Metazoa</taxon>
        <taxon>Ecdysozoa</taxon>
        <taxon>Arthropoda</taxon>
        <taxon>Crustacea</taxon>
        <taxon>Multicrustacea</taxon>
        <taxon>Hexanauplia</taxon>
        <taxon>Copepoda</taxon>
        <taxon>Harpacticoida</taxon>
        <taxon>Harpacticidae</taxon>
        <taxon>Tigriopus</taxon>
    </lineage>
</organism>
<keyword evidence="7 19" id="KW-0547">Nucleotide-binding</keyword>
<feature type="compositionally biased region" description="Polar residues" evidence="20">
    <location>
        <begin position="13"/>
        <end position="22"/>
    </location>
</feature>
<keyword evidence="6 19" id="KW-0479">Metal-binding</keyword>
<evidence type="ECO:0000256" key="20">
    <source>
        <dbReference type="SAM" id="MobiDB-lite"/>
    </source>
</evidence>
<evidence type="ECO:0000256" key="1">
    <source>
        <dbReference type="ARBA" id="ARBA00001966"/>
    </source>
</evidence>
<keyword evidence="9 19" id="KW-0378">Hydrolase</keyword>
<dbReference type="InterPro" id="IPR027417">
    <property type="entry name" value="P-loop_NTPase"/>
</dbReference>
<feature type="region of interest" description="Disordered" evidence="20">
    <location>
        <begin position="1"/>
        <end position="88"/>
    </location>
</feature>
<dbReference type="GO" id="GO:0071932">
    <property type="term" value="P:replication fork reversal"/>
    <property type="evidence" value="ECO:0007669"/>
    <property type="project" value="TreeGrafter"/>
</dbReference>
<sequence>MNFRAPARPSGTHPKSTSTSILSKFKSRPAPSHLAQSQSTHTLLTEPTPPPPAAKRSRVERSSPVRPVSPAPRPATAPTHPPPRVAGYGRHTVSSIERLFSELRLTLEPALPTPGGEAVPVLARLAGSWVHTPVNPGDVVHVLASAVAPAQAEQADQVEYLINDRAGLCVVNPDHLVSGTSVVSTLFCPRQAVLNERFKGLSGSSKTMFIGTLVHELLQICLARQAQTRAAIDEQLRLVLQSPAILRDMLLLSMTLYEVRQEVELFLPHILYFTEKYVLGRVVSPPEPAFAHTQSTTRAPPKPEIWPGQVDRVCDIEENVWSPRLGMKGKIDLTVQVKLHHRDRQGRDRKVMPLELKTGRASGSAEHRGQVIMYSMMMAERRPDPEAGLLLYLRNSSVQEVRAGVHEMRGLVQLRNELASHLKNGPSESGELPPLPEPINLKRACGQCPHLMACTLHQKLNDTVPPAPHAMAELVPQTLSHLQEDDLQFFKKWSLMCAMEAEESGKGSKLKELWCRTPTERQAQNTAIAQLRLVPKKVSSDNLHTFVKSNGPLPPVFQLGETVILSSETELALSQGIITTLDEDQLSLALDRDLMKQDDSIDKVYHLDRYEYQGSMASSRVNLVKLMSNLPRAAELRDLIIRQTRVNFAKGLPKDILDVAKPILKSLNRVQQKAVFKLLMAEKFVALKGMPGTGKTTLIVALVRMMLALGKSVLLTSYTHSAVDNILLKLKTHTHCFLRLGRYSRIHPDIQPFSVEKISQTLPDLDSLDQKYSQTPVVATTCLGLNHPAIVNRTFDFCIVDEAAQSQFLAALGPLFYCHKFILVGDPDQLPPVVQSGSARSLGMDVSLFAMLEHESNVVPLSIQYRMNQELMNCANHLTYNKQLTCGSDEIANRTIDVPTENVGQNAPLWIARCLCSKLEHSIVFVDTKNVQFDEEVNRQGVRNIKEAHLVRVLVQRLKGLNHSVGVIAPYRSQVDLLRQLLVKTADVNTVDQFQGQDKDIIVYSCTRTRVTTNHPDLNAKNENTGREILDDARRLNVAMTRAKCKFIMIGSRAALHRYKPFQDFLCYLQETQIIQLEAIDVQNIDT</sequence>
<keyword evidence="8 19" id="KW-0227">DNA damage</keyword>
<feature type="domain" description="DNA2/NAM7 helicase-like C-terminal" evidence="23">
    <location>
        <begin position="844"/>
        <end position="1053"/>
    </location>
</feature>
<feature type="domain" description="DNA replication factor Dna2 N-terminal" evidence="21">
    <location>
        <begin position="124"/>
        <end position="337"/>
    </location>
</feature>
<dbReference type="SUPFAM" id="SSF52540">
    <property type="entry name" value="P-loop containing nucleoside triphosphate hydrolases"/>
    <property type="match status" value="1"/>
</dbReference>
<dbReference type="GO" id="GO:0046872">
    <property type="term" value="F:metal ion binding"/>
    <property type="evidence" value="ECO:0007669"/>
    <property type="project" value="UniProtKB-UniRule"/>
</dbReference>
<dbReference type="Gene3D" id="3.90.320.10">
    <property type="match status" value="1"/>
</dbReference>
<evidence type="ECO:0000313" key="24">
    <source>
        <dbReference type="EMBL" id="TRY76580.1"/>
    </source>
</evidence>
<dbReference type="GO" id="GO:0005737">
    <property type="term" value="C:cytoplasm"/>
    <property type="evidence" value="ECO:0007669"/>
    <property type="project" value="TreeGrafter"/>
</dbReference>
<keyword evidence="10 19" id="KW-0347">Helicase</keyword>
<comment type="similarity">
    <text evidence="2 19">Belongs to the DNA2/NAM7 helicase family.</text>
</comment>
<dbReference type="GO" id="GO:0051539">
    <property type="term" value="F:4 iron, 4 sulfur cluster binding"/>
    <property type="evidence" value="ECO:0007669"/>
    <property type="project" value="UniProtKB-UniRule"/>
</dbReference>
<feature type="domain" description="DNA2/NAM7 helicase helicase" evidence="22">
    <location>
        <begin position="667"/>
        <end position="761"/>
    </location>
</feature>
<name>A0A553PFX4_TIGCA</name>
<evidence type="ECO:0000313" key="25">
    <source>
        <dbReference type="Proteomes" id="UP000318571"/>
    </source>
</evidence>
<evidence type="ECO:0000256" key="7">
    <source>
        <dbReference type="ARBA" id="ARBA00022741"/>
    </source>
</evidence>
<evidence type="ECO:0000256" key="3">
    <source>
        <dbReference type="ARBA" id="ARBA00022485"/>
    </source>
</evidence>
<protein>
    <recommendedName>
        <fullName evidence="19">DNA replication ATP-dependent helicase/nuclease</fullName>
        <ecNumber evidence="19">3.1.-.-</ecNumber>
        <ecNumber evidence="19">3.6.4.12</ecNumber>
    </recommendedName>
</protein>
<keyword evidence="17 19" id="KW-0511">Multifunctional enzyme</keyword>
<dbReference type="InterPro" id="IPR014808">
    <property type="entry name" value="DNA_replication_fac_Dna2_N"/>
</dbReference>
<dbReference type="CDD" id="cd18041">
    <property type="entry name" value="DEXXQc_DNA2"/>
    <property type="match status" value="1"/>
</dbReference>
<keyword evidence="3 19" id="KW-0004">4Fe-4S</keyword>
<feature type="domain" description="DNA2/NAM7 helicase helicase" evidence="22">
    <location>
        <begin position="773"/>
        <end position="836"/>
    </location>
</feature>
<comment type="catalytic activity">
    <reaction evidence="18 19">
        <text>ATP + H2O = ADP + phosphate + H(+)</text>
        <dbReference type="Rhea" id="RHEA:13065"/>
        <dbReference type="ChEBI" id="CHEBI:15377"/>
        <dbReference type="ChEBI" id="CHEBI:15378"/>
        <dbReference type="ChEBI" id="CHEBI:30616"/>
        <dbReference type="ChEBI" id="CHEBI:43474"/>
        <dbReference type="ChEBI" id="CHEBI:456216"/>
        <dbReference type="EC" id="3.6.4.12"/>
    </reaction>
</comment>
<dbReference type="CDD" id="cd22318">
    <property type="entry name" value="DNA2_N-like"/>
    <property type="match status" value="1"/>
</dbReference>
<evidence type="ECO:0000256" key="17">
    <source>
        <dbReference type="ARBA" id="ARBA00023268"/>
    </source>
</evidence>
<dbReference type="Gene3D" id="3.40.50.300">
    <property type="entry name" value="P-loop containing nucleotide triphosphate hydrolases"/>
    <property type="match status" value="3"/>
</dbReference>
<dbReference type="CDD" id="cd18808">
    <property type="entry name" value="SF1_C_Upf1"/>
    <property type="match status" value="1"/>
</dbReference>
<evidence type="ECO:0000256" key="10">
    <source>
        <dbReference type="ARBA" id="ARBA00022806"/>
    </source>
</evidence>
<dbReference type="InterPro" id="IPR041679">
    <property type="entry name" value="DNA2/NAM7-like_C"/>
</dbReference>
<dbReference type="InterPro" id="IPR011604">
    <property type="entry name" value="PDDEXK-like_dom_sf"/>
</dbReference>
<dbReference type="GO" id="GO:0005694">
    <property type="term" value="C:chromosome"/>
    <property type="evidence" value="ECO:0007669"/>
    <property type="project" value="UniProtKB-SubCell"/>
</dbReference>
<evidence type="ECO:0000256" key="6">
    <source>
        <dbReference type="ARBA" id="ARBA00022723"/>
    </source>
</evidence>
<comment type="caution">
    <text evidence="24">The sequence shown here is derived from an EMBL/GenBank/DDBJ whole genome shotgun (WGS) entry which is preliminary data.</text>
</comment>
<dbReference type="Proteomes" id="UP000318571">
    <property type="component" value="Chromosome 5"/>
</dbReference>
<evidence type="ECO:0000256" key="9">
    <source>
        <dbReference type="ARBA" id="ARBA00022801"/>
    </source>
</evidence>
<evidence type="ECO:0000256" key="13">
    <source>
        <dbReference type="ARBA" id="ARBA00023014"/>
    </source>
</evidence>
<evidence type="ECO:0000256" key="2">
    <source>
        <dbReference type="ARBA" id="ARBA00007913"/>
    </source>
</evidence>
<keyword evidence="19" id="KW-0158">Chromosome</keyword>
<proteinExistence type="inferred from homology"/>
<dbReference type="InterPro" id="IPR047187">
    <property type="entry name" value="SF1_C_Upf1"/>
</dbReference>
<comment type="subcellular location">
    <subcellularLocation>
        <location evidence="19">Nucleus</location>
    </subcellularLocation>
    <subcellularLocation>
        <location evidence="19">Chromosome</location>
    </subcellularLocation>
</comment>
<dbReference type="GO" id="GO:0005524">
    <property type="term" value="F:ATP binding"/>
    <property type="evidence" value="ECO:0007669"/>
    <property type="project" value="UniProtKB-UniRule"/>
</dbReference>
<keyword evidence="25" id="KW-1185">Reference proteome</keyword>
<dbReference type="Pfam" id="PF13086">
    <property type="entry name" value="AAA_11"/>
    <property type="match status" value="2"/>
</dbReference>
<dbReference type="AlphaFoldDB" id="A0A553PFX4"/>
<dbReference type="PANTHER" id="PTHR10887:SF433">
    <property type="entry name" value="DNA REPLICATION ATP-DEPENDENT HELICASE_NUCLEASE DNA2"/>
    <property type="match status" value="1"/>
</dbReference>
<evidence type="ECO:0000256" key="14">
    <source>
        <dbReference type="ARBA" id="ARBA00023125"/>
    </source>
</evidence>
<dbReference type="GO" id="GO:0006281">
    <property type="term" value="P:DNA repair"/>
    <property type="evidence" value="ECO:0007669"/>
    <property type="project" value="UniProtKB-KW"/>
</dbReference>
<dbReference type="GO" id="GO:0016887">
    <property type="term" value="F:ATP hydrolysis activity"/>
    <property type="evidence" value="ECO:0007669"/>
    <property type="project" value="RHEA"/>
</dbReference>
<keyword evidence="14 19" id="KW-0238">DNA-binding</keyword>
<dbReference type="Pfam" id="PF13087">
    <property type="entry name" value="AAA_12"/>
    <property type="match status" value="1"/>
</dbReference>
<evidence type="ECO:0000256" key="19">
    <source>
        <dbReference type="RuleBase" id="RU367041"/>
    </source>
</evidence>
<dbReference type="OrthoDB" id="306218at2759"/>
<gene>
    <name evidence="24" type="ORF">TCAL_09226</name>
</gene>
<dbReference type="GO" id="GO:0033567">
    <property type="term" value="P:DNA replication, Okazaki fragment processing"/>
    <property type="evidence" value="ECO:0007669"/>
    <property type="project" value="UniProtKB-UniRule"/>
</dbReference>
<dbReference type="InterPro" id="IPR041677">
    <property type="entry name" value="DNA2/NAM7_AAA_11"/>
</dbReference>
<dbReference type="InterPro" id="IPR026851">
    <property type="entry name" value="Dna2/JHS1_DEXXQ-box"/>
</dbReference>
<evidence type="ECO:0000256" key="16">
    <source>
        <dbReference type="ARBA" id="ARBA00023242"/>
    </source>
</evidence>
<dbReference type="EC" id="3.1.-.-" evidence="19"/>